<dbReference type="GO" id="GO:0005737">
    <property type="term" value="C:cytoplasm"/>
    <property type="evidence" value="ECO:0007669"/>
    <property type="project" value="UniProtKB-SubCell"/>
</dbReference>
<keyword evidence="7 12" id="KW-0489">Methyltransferase</keyword>
<keyword evidence="8 12" id="KW-0808">Transferase</keyword>
<evidence type="ECO:0000256" key="6">
    <source>
        <dbReference type="ARBA" id="ARBA00022490"/>
    </source>
</evidence>
<dbReference type="AlphaFoldDB" id="A0A2A9NFJ3"/>
<comment type="subcellular location">
    <subcellularLocation>
        <location evidence="2 12">Cytoplasm</location>
    </subcellularLocation>
</comment>
<comment type="function">
    <text evidence="12">Adenosyl-L-methionine (AdoMet)-dependent tRNA (uracil-O(2)-)-methyltransferase.</text>
</comment>
<evidence type="ECO:0000313" key="13">
    <source>
        <dbReference type="EMBL" id="PFH49379.1"/>
    </source>
</evidence>
<evidence type="ECO:0000256" key="9">
    <source>
        <dbReference type="ARBA" id="ARBA00022691"/>
    </source>
</evidence>
<gene>
    <name evidence="13" type="ORF">AMATHDRAFT_63347</name>
</gene>
<protein>
    <recommendedName>
        <fullName evidence="5 12">tRNA (uracil-O(2)-)-methyltransferase</fullName>
        <ecNumber evidence="4 12">2.1.1.211</ecNumber>
    </recommendedName>
</protein>
<comment type="function">
    <text evidence="1">Probable adenosyl-L-methionine (AdoMet)-dependent tRNA (uracil-O(2)-)-methyltransferase.</text>
</comment>
<evidence type="ECO:0000256" key="8">
    <source>
        <dbReference type="ARBA" id="ARBA00022679"/>
    </source>
</evidence>
<proteinExistence type="inferred from homology"/>
<dbReference type="STRING" id="703135.A0A2A9NFJ3"/>
<dbReference type="EMBL" id="KZ302031">
    <property type="protein sequence ID" value="PFH49379.1"/>
    <property type="molecule type" value="Genomic_DNA"/>
</dbReference>
<evidence type="ECO:0000256" key="12">
    <source>
        <dbReference type="RuleBase" id="RU368004"/>
    </source>
</evidence>
<evidence type="ECO:0000256" key="4">
    <source>
        <dbReference type="ARBA" id="ARBA00012795"/>
    </source>
</evidence>
<keyword evidence="6 12" id="KW-0963">Cytoplasm</keyword>
<evidence type="ECO:0000256" key="11">
    <source>
        <dbReference type="ARBA" id="ARBA00047957"/>
    </source>
</evidence>
<organism evidence="13 14">
    <name type="scientific">Amanita thiersii Skay4041</name>
    <dbReference type="NCBI Taxonomy" id="703135"/>
    <lineage>
        <taxon>Eukaryota</taxon>
        <taxon>Fungi</taxon>
        <taxon>Dikarya</taxon>
        <taxon>Basidiomycota</taxon>
        <taxon>Agaricomycotina</taxon>
        <taxon>Agaricomycetes</taxon>
        <taxon>Agaricomycetidae</taxon>
        <taxon>Agaricales</taxon>
        <taxon>Pluteineae</taxon>
        <taxon>Amanitaceae</taxon>
        <taxon>Amanita</taxon>
    </lineage>
</organism>
<dbReference type="InterPro" id="IPR029063">
    <property type="entry name" value="SAM-dependent_MTases_sf"/>
</dbReference>
<comment type="similarity">
    <text evidence="3 12">Belongs to the TRM44 family.</text>
</comment>
<keyword evidence="10 12" id="KW-0819">tRNA processing</keyword>
<evidence type="ECO:0000256" key="10">
    <source>
        <dbReference type="ARBA" id="ARBA00022694"/>
    </source>
</evidence>
<dbReference type="Pfam" id="PF07757">
    <property type="entry name" value="AdoMet_MTase"/>
    <property type="match status" value="2"/>
</dbReference>
<dbReference type="OrthoDB" id="10047021at2759"/>
<accession>A0A2A9NFJ3</accession>
<dbReference type="PANTHER" id="PTHR21210">
    <property type="entry name" value="TRNA (URACIL-O(2)-)-METHYLTRANSFERASE-RELATED"/>
    <property type="match status" value="1"/>
</dbReference>
<dbReference type="InterPro" id="IPR011671">
    <property type="entry name" value="tRNA_uracil_MeTrfase"/>
</dbReference>
<evidence type="ECO:0000256" key="3">
    <source>
        <dbReference type="ARBA" id="ARBA00009056"/>
    </source>
</evidence>
<dbReference type="EC" id="2.1.1.211" evidence="4 12"/>
<dbReference type="PANTHER" id="PTHR21210:SF0">
    <property type="entry name" value="TRNA (URACIL-O(2)-)-METHYLTRANSFERASE-RELATED"/>
    <property type="match status" value="1"/>
</dbReference>
<dbReference type="GO" id="GO:0141101">
    <property type="term" value="F:tRNA(Ser) (uridine(44)-2'-O-)-methyltransferase activity"/>
    <property type="evidence" value="ECO:0007669"/>
    <property type="project" value="UniProtKB-EC"/>
</dbReference>
<dbReference type="GO" id="GO:0030488">
    <property type="term" value="P:tRNA methylation"/>
    <property type="evidence" value="ECO:0007669"/>
    <property type="project" value="UniProtKB-UniRule"/>
</dbReference>
<dbReference type="Proteomes" id="UP000242287">
    <property type="component" value="Unassembled WGS sequence"/>
</dbReference>
<comment type="catalytic activity">
    <reaction evidence="11 12">
        <text>uridine(44) in tRNA(Ser) + S-adenosyl-L-methionine = 2'-O-methyluridine(44) in tRNA(Ser) + S-adenosyl-L-homocysteine + H(+)</text>
        <dbReference type="Rhea" id="RHEA:43100"/>
        <dbReference type="Rhea" id="RHEA-COMP:10339"/>
        <dbReference type="Rhea" id="RHEA-COMP:10340"/>
        <dbReference type="ChEBI" id="CHEBI:15378"/>
        <dbReference type="ChEBI" id="CHEBI:57856"/>
        <dbReference type="ChEBI" id="CHEBI:59789"/>
        <dbReference type="ChEBI" id="CHEBI:65315"/>
        <dbReference type="ChEBI" id="CHEBI:74478"/>
        <dbReference type="EC" id="2.1.1.211"/>
    </reaction>
</comment>
<evidence type="ECO:0000256" key="7">
    <source>
        <dbReference type="ARBA" id="ARBA00022603"/>
    </source>
</evidence>
<dbReference type="SUPFAM" id="SSF53335">
    <property type="entry name" value="S-adenosyl-L-methionine-dependent methyltransferases"/>
    <property type="match status" value="1"/>
</dbReference>
<keyword evidence="14" id="KW-1185">Reference proteome</keyword>
<evidence type="ECO:0000256" key="1">
    <source>
        <dbReference type="ARBA" id="ARBA00002778"/>
    </source>
</evidence>
<sequence>MTLQRSRFTPVPCSQDTEGSLCDESKERQTWVGLVECAVDFPVHFFETALFQLIHHPEYNSTLILRSEEVSDTDSHDVAFPDSVPRLGGYHLVRCIRRKLLPRRPGRDAPVEQWCSFYTRGEEGEQKEDDDTPPVPVVEVVILTPITESGSTLPYYHPAVHHLAFRYISNNTSSKVRIEAQPLPDTPTSPSSRLFRTCLALLDTVHRYGWGAQTNYQKRVLHDRLVAREPYQDLYLVMRERHKHLVATWCEATDPLKHVFEDIGIATYLMLLWKETYSNTSMDATVTQGEILEDCGRTTERIDNYHSEPWRSWPRPPGGFLDFGCGNGLLTHILISEGYEGHGIDVRERTSWSRYPPETQTRLHVHAFNPLSLLLSDGGPGLNSESDPNLEPHANVNLEHWIGHDPYIKRGVFVIGNHADELTPWVPVVSTLVGTSGYLSIPCCAWTFDAKYDRSTAPKFSPVASPTSSSGTHTKHEEQVFIDSLNLGGLGNNESSYSMYRIWLATLSLHCGWEVECECLRIPSTRNWAIIGRKRTFATTTVQGGEEVVRGNARQIVERVRERGVFKPRIPEGKGIHKGGH</sequence>
<evidence type="ECO:0000313" key="14">
    <source>
        <dbReference type="Proteomes" id="UP000242287"/>
    </source>
</evidence>
<evidence type="ECO:0000256" key="2">
    <source>
        <dbReference type="ARBA" id="ARBA00004496"/>
    </source>
</evidence>
<keyword evidence="9 12" id="KW-0949">S-adenosyl-L-methionine</keyword>
<name>A0A2A9NFJ3_9AGAR</name>
<evidence type="ECO:0000256" key="5">
    <source>
        <dbReference type="ARBA" id="ARBA00017788"/>
    </source>
</evidence>
<reference evidence="13 14" key="1">
    <citation type="submission" date="2014-02" db="EMBL/GenBank/DDBJ databases">
        <title>Transposable element dynamics among asymbiotic and ectomycorrhizal Amanita fungi.</title>
        <authorList>
            <consortium name="DOE Joint Genome Institute"/>
            <person name="Hess J."/>
            <person name="Skrede I."/>
            <person name="Wolfe B."/>
            <person name="LaButti K."/>
            <person name="Ohm R.A."/>
            <person name="Grigoriev I.V."/>
            <person name="Pringle A."/>
        </authorList>
    </citation>
    <scope>NUCLEOTIDE SEQUENCE [LARGE SCALE GENOMIC DNA]</scope>
    <source>
        <strain evidence="13 14">SKay4041</strain>
    </source>
</reference>